<gene>
    <name evidence="3" type="ORF">EP57_05745</name>
    <name evidence="4" type="ORF">HB811_09585</name>
    <name evidence="5" type="ORF">HB907_15555</name>
    <name evidence="6" type="ORF">HCA46_11185</name>
    <name evidence="7" type="ORF">HCB06_05450</name>
    <name evidence="10" type="ORF">HCB25_11245</name>
    <name evidence="8" type="ORF">HCB27_02865</name>
    <name evidence="9" type="ORF">HCB35_07330</name>
</gene>
<dbReference type="STRING" id="1552123.EP57_05745"/>
<dbReference type="InterPro" id="IPR029058">
    <property type="entry name" value="AB_hydrolase_fold"/>
</dbReference>
<reference evidence="12 13" key="2">
    <citation type="submission" date="2020-03" db="EMBL/GenBank/DDBJ databases">
        <title>Soil Listeria distribution.</title>
        <authorList>
            <person name="Liao J."/>
            <person name="Wiedmann M."/>
        </authorList>
    </citation>
    <scope>NUCLEOTIDE SEQUENCE [LARGE SCALE GENOMIC DNA]</scope>
    <source>
        <strain evidence="9 17">FSL L7-0149</strain>
        <strain evidence="10 16">FSL L7-0153</strain>
        <strain evidence="8 13">FSL L7-0259</strain>
        <strain evidence="7 12">FSL L7-0360</strain>
        <strain evidence="6 15">FSL L7-1017</strain>
        <strain evidence="5 18">FSL L7-1427</strain>
        <strain evidence="4 14">FSL L7-1816</strain>
    </source>
</reference>
<reference evidence="3 11" key="1">
    <citation type="submission" date="2014-05" db="EMBL/GenBank/DDBJ databases">
        <title>Novel Listeriaceae from food processing environments.</title>
        <authorList>
            <person name="den Bakker H.C."/>
        </authorList>
    </citation>
    <scope>NUCLEOTIDE SEQUENCE [LARGE SCALE GENOMIC DNA]</scope>
    <source>
        <strain evidence="3 11">FSL A5-0281</strain>
    </source>
</reference>
<dbReference type="EMBL" id="JAAROV010000002">
    <property type="protein sequence ID" value="MBC1317028.1"/>
    <property type="molecule type" value="Genomic_DNA"/>
</dbReference>
<evidence type="ECO:0000313" key="4">
    <source>
        <dbReference type="EMBL" id="MBC1317028.1"/>
    </source>
</evidence>
<dbReference type="Pfam" id="PF20434">
    <property type="entry name" value="BD-FAE"/>
    <property type="match status" value="1"/>
</dbReference>
<dbReference type="Gene3D" id="3.40.50.1820">
    <property type="entry name" value="alpha/beta hydrolase"/>
    <property type="match status" value="1"/>
</dbReference>
<dbReference type="EMBL" id="JAARZA010000003">
    <property type="protein sequence ID" value="MBC2240283.1"/>
    <property type="molecule type" value="Genomic_DNA"/>
</dbReference>
<comment type="caution">
    <text evidence="3">The sequence shown here is derived from an EMBL/GenBank/DDBJ whole genome shotgun (WGS) entry which is preliminary data.</text>
</comment>
<evidence type="ECO:0000313" key="10">
    <source>
        <dbReference type="EMBL" id="MBC2244644.1"/>
    </source>
</evidence>
<dbReference type="PANTHER" id="PTHR48081">
    <property type="entry name" value="AB HYDROLASE SUPERFAMILY PROTEIN C4A8.06C"/>
    <property type="match status" value="1"/>
</dbReference>
<dbReference type="SUPFAM" id="SSF53474">
    <property type="entry name" value="alpha/beta-Hydrolases"/>
    <property type="match status" value="1"/>
</dbReference>
<dbReference type="Proteomes" id="UP000547643">
    <property type="component" value="Unassembled WGS sequence"/>
</dbReference>
<organism evidence="3 11">
    <name type="scientific">Listeria booriae</name>
    <dbReference type="NCBI Taxonomy" id="1552123"/>
    <lineage>
        <taxon>Bacteria</taxon>
        <taxon>Bacillati</taxon>
        <taxon>Bacillota</taxon>
        <taxon>Bacilli</taxon>
        <taxon>Bacillales</taxon>
        <taxon>Listeriaceae</taxon>
        <taxon>Listeria</taxon>
    </lineage>
</organism>
<dbReference type="PANTHER" id="PTHR48081:SF6">
    <property type="entry name" value="PEPTIDASE S9 PROLYL OLIGOPEPTIDASE CATALYTIC DOMAIN-CONTAINING PROTEIN"/>
    <property type="match status" value="1"/>
</dbReference>
<evidence type="ECO:0000313" key="16">
    <source>
        <dbReference type="Proteomes" id="UP000550367"/>
    </source>
</evidence>
<dbReference type="GO" id="GO:0016787">
    <property type="term" value="F:hydrolase activity"/>
    <property type="evidence" value="ECO:0007669"/>
    <property type="project" value="UniProtKB-KW"/>
</dbReference>
<sequence>MTEIQNEGVANENCPRLERFLVSSKRDVPAMLIFPGGAYEMRADHEGKPVAEWLNSIGIAAFVVHYRVAPYKHPIPLEDAKWAIRTVRHRAEDWGIDPARVGVLGFSAGGHLASTLATHFEDGLPDADDPMQQYSTRPDVLVLGYPVITMRESTHNGSKHNLLGDKPTKQQILELSNELHVSNHTPPTFLWHTENDESVSVNNSFIFAAALQRHNIPHSLHTFERGEHGLGLAPYNQEARMWPKLCENWLKVRNFI</sequence>
<evidence type="ECO:0000313" key="17">
    <source>
        <dbReference type="Proteomes" id="UP000553016"/>
    </source>
</evidence>
<feature type="domain" description="BD-FAE-like" evidence="2">
    <location>
        <begin position="24"/>
        <end position="211"/>
    </location>
</feature>
<protein>
    <submittedName>
        <fullName evidence="4">Alpha/beta hydrolase</fullName>
    </submittedName>
    <submittedName>
        <fullName evidence="3">Esterase</fullName>
    </submittedName>
</protein>
<evidence type="ECO:0000313" key="18">
    <source>
        <dbReference type="Proteomes" id="UP000586951"/>
    </source>
</evidence>
<dbReference type="Proteomes" id="UP000529446">
    <property type="component" value="Unassembled WGS sequence"/>
</dbReference>
<dbReference type="InterPro" id="IPR050300">
    <property type="entry name" value="GDXG_lipolytic_enzyme"/>
</dbReference>
<name>A0A099WDC2_9LIST</name>
<evidence type="ECO:0000313" key="8">
    <source>
        <dbReference type="EMBL" id="MBC2175546.1"/>
    </source>
</evidence>
<evidence type="ECO:0000313" key="6">
    <source>
        <dbReference type="EMBL" id="MBC1779404.1"/>
    </source>
</evidence>
<evidence type="ECO:0000259" key="2">
    <source>
        <dbReference type="Pfam" id="PF20434"/>
    </source>
</evidence>
<dbReference type="Proteomes" id="UP000543379">
    <property type="component" value="Unassembled WGS sequence"/>
</dbReference>
<accession>A0A099WDC2</accession>
<dbReference type="Proteomes" id="UP000586951">
    <property type="component" value="Unassembled WGS sequence"/>
</dbReference>
<dbReference type="Proteomes" id="UP000029844">
    <property type="component" value="Unassembled WGS sequence"/>
</dbReference>
<dbReference type="Proteomes" id="UP000550367">
    <property type="component" value="Unassembled WGS sequence"/>
</dbReference>
<dbReference type="OrthoDB" id="9794725at2"/>
<evidence type="ECO:0000313" key="9">
    <source>
        <dbReference type="EMBL" id="MBC2240283.1"/>
    </source>
</evidence>
<dbReference type="EMBL" id="JNFA01000011">
    <property type="protein sequence ID" value="KGL42957.1"/>
    <property type="molecule type" value="Genomic_DNA"/>
</dbReference>
<evidence type="ECO:0000313" key="5">
    <source>
        <dbReference type="EMBL" id="MBC1566823.1"/>
    </source>
</evidence>
<dbReference type="GeneID" id="58716891"/>
<dbReference type="EMBL" id="JAARXI010000003">
    <property type="protein sequence ID" value="MBC2116060.1"/>
    <property type="molecule type" value="Genomic_DNA"/>
</dbReference>
<evidence type="ECO:0000313" key="12">
    <source>
        <dbReference type="Proteomes" id="UP000529446"/>
    </source>
</evidence>
<dbReference type="InterPro" id="IPR049492">
    <property type="entry name" value="BD-FAE-like_dom"/>
</dbReference>
<dbReference type="EMBL" id="JAARRU010000006">
    <property type="protein sequence ID" value="MBC1566823.1"/>
    <property type="molecule type" value="Genomic_DNA"/>
</dbReference>
<dbReference type="Proteomes" id="UP000553016">
    <property type="component" value="Unassembled WGS sequence"/>
</dbReference>
<dbReference type="EMBL" id="JAARUV010000003">
    <property type="protein sequence ID" value="MBC1779404.1"/>
    <property type="molecule type" value="Genomic_DNA"/>
</dbReference>
<dbReference type="Proteomes" id="UP000541735">
    <property type="component" value="Unassembled WGS sequence"/>
</dbReference>
<dbReference type="EMBL" id="JAARYY010000006">
    <property type="protein sequence ID" value="MBC2244644.1"/>
    <property type="molecule type" value="Genomic_DNA"/>
</dbReference>
<dbReference type="EMBL" id="JAARYD010000001">
    <property type="protein sequence ID" value="MBC2175546.1"/>
    <property type="molecule type" value="Genomic_DNA"/>
</dbReference>
<dbReference type="RefSeq" id="WP_036084920.1">
    <property type="nucleotide sequence ID" value="NZ_CBCSHQ010000001.1"/>
</dbReference>
<evidence type="ECO:0000256" key="1">
    <source>
        <dbReference type="ARBA" id="ARBA00022801"/>
    </source>
</evidence>
<evidence type="ECO:0000313" key="3">
    <source>
        <dbReference type="EMBL" id="KGL42957.1"/>
    </source>
</evidence>
<evidence type="ECO:0000313" key="15">
    <source>
        <dbReference type="Proteomes" id="UP000547643"/>
    </source>
</evidence>
<dbReference type="AlphaFoldDB" id="A0A099WDC2"/>
<evidence type="ECO:0000313" key="7">
    <source>
        <dbReference type="EMBL" id="MBC2116060.1"/>
    </source>
</evidence>
<keyword evidence="1 4" id="KW-0378">Hydrolase</keyword>
<evidence type="ECO:0000313" key="11">
    <source>
        <dbReference type="Proteomes" id="UP000029844"/>
    </source>
</evidence>
<evidence type="ECO:0000313" key="13">
    <source>
        <dbReference type="Proteomes" id="UP000541735"/>
    </source>
</evidence>
<evidence type="ECO:0000313" key="14">
    <source>
        <dbReference type="Proteomes" id="UP000543379"/>
    </source>
</evidence>
<keyword evidence="11" id="KW-1185">Reference proteome</keyword>
<dbReference type="eggNOG" id="COG0657">
    <property type="taxonomic scope" value="Bacteria"/>
</dbReference>
<proteinExistence type="predicted"/>